<gene>
    <name evidence="1" type="ORF">EVOR1521_LOCUS27813</name>
</gene>
<proteinExistence type="predicted"/>
<comment type="caution">
    <text evidence="1">The sequence shown here is derived from an EMBL/GenBank/DDBJ whole genome shotgun (WGS) entry which is preliminary data.</text>
</comment>
<evidence type="ECO:0000313" key="1">
    <source>
        <dbReference type="EMBL" id="CAJ1405655.1"/>
    </source>
</evidence>
<name>A0AA36JG82_9DINO</name>
<accession>A0AA36JG82</accession>
<reference evidence="1" key="1">
    <citation type="submission" date="2023-08" db="EMBL/GenBank/DDBJ databases">
        <authorList>
            <person name="Chen Y."/>
            <person name="Shah S."/>
            <person name="Dougan E. K."/>
            <person name="Thang M."/>
            <person name="Chan C."/>
        </authorList>
    </citation>
    <scope>NUCLEOTIDE SEQUENCE</scope>
</reference>
<dbReference type="Proteomes" id="UP001178507">
    <property type="component" value="Unassembled WGS sequence"/>
</dbReference>
<organism evidence="1 2">
    <name type="scientific">Effrenium voratum</name>
    <dbReference type="NCBI Taxonomy" id="2562239"/>
    <lineage>
        <taxon>Eukaryota</taxon>
        <taxon>Sar</taxon>
        <taxon>Alveolata</taxon>
        <taxon>Dinophyceae</taxon>
        <taxon>Suessiales</taxon>
        <taxon>Symbiodiniaceae</taxon>
        <taxon>Effrenium</taxon>
    </lineage>
</organism>
<sequence length="732" mass="80562">MRLWSFGFFALLAAERLPLDEELGSSLVQQASVPEVKRKAQPGNPGGGCDLPPGKICFIVRDHYGFEHPLVASPKVHSVKRAALKLLQKQGAAPRHKDGHKVTVENMKELAQLTPIFRYVDEELGDSDLQDLLEENPRVNKLVVDWRPLEGETRSPPRARELDFDDDVNQLAARDRFGARLEGAAFDGLQAPDLSGFADLTSKSPGLWQCLSSLPEQYRLSRMLSVAGNVPELPESVWRDYLQPALAPVRVWAALSVRETMHGHRTVLVDVGRSSASKKCVAVHAGNLSCLENAAAKGEHGHRWKGTDEGTGTFHVAVANEEVCVQRTDCTDCGWDFEMGIRCHDTYKEYVIPVGKRDPYTSLHDKHCVTVHAVDLICHEDAANPEHRINQDPLPETFQVSVEGDDICVQRTDRNHSWDMDLRIACFAKSLTLDVTALPDVAWKNMVIDTLWGHVHNVVGVGMDAGRCIYDHVLHPIKAPLTKTFKKVLKMVDQLLMWSLDQLGFLVAQALRALAERMEKQAAEESMAWLPGQLVSEHCFRKIQKHKHASESMQAANHDALHITATAVSRTVDALFDKSWSSAVHPLMDMASAGLQSLEGIAWLEGCGAIPLGDVICALVTSLVSGALRFAVPTLTHFAGELLAALTSGITQSTGFLQRAGAGEDVTSYASELLEAFLQDYSWAQVALSSGLRALRRALEALLQVVAGMATEIHGQVTAKMEECKRLMEALH</sequence>
<dbReference type="EMBL" id="CAUJNA010003595">
    <property type="protein sequence ID" value="CAJ1405655.1"/>
    <property type="molecule type" value="Genomic_DNA"/>
</dbReference>
<dbReference type="AlphaFoldDB" id="A0AA36JG82"/>
<protein>
    <submittedName>
        <fullName evidence="1">Uncharacterized protein</fullName>
    </submittedName>
</protein>
<evidence type="ECO:0000313" key="2">
    <source>
        <dbReference type="Proteomes" id="UP001178507"/>
    </source>
</evidence>
<keyword evidence="2" id="KW-1185">Reference proteome</keyword>